<organism evidence="2 3">
    <name type="scientific">Cafeteria roenbergensis virus (strain BV-PW1)</name>
    <name type="common">CroV</name>
    <dbReference type="NCBI Taxonomy" id="693272"/>
    <lineage>
        <taxon>Viruses</taxon>
        <taxon>Varidnaviria</taxon>
        <taxon>Bamfordvirae</taxon>
        <taxon>Nucleocytoviricota</taxon>
        <taxon>Megaviricetes</taxon>
        <taxon>Imitervirales</taxon>
        <taxon>Mimiviridae</taxon>
        <taxon>Aliimimivirinae</taxon>
        <taxon>Rheavirus</taxon>
        <taxon>Rheavirus sinusmexicani</taxon>
    </lineage>
</organism>
<dbReference type="InterPro" id="IPR022035">
    <property type="entry name" value="PCIF1_WW"/>
</dbReference>
<dbReference type="PANTHER" id="PTHR21727:SF0">
    <property type="entry name" value="MRNA (2'-O-METHYLADENOSINE-N(6)-)-METHYLTRANSFERASE"/>
    <property type="match status" value="1"/>
</dbReference>
<dbReference type="PANTHER" id="PTHR21727">
    <property type="entry name" value="PHOSPHORYLATED CTD INTERACTING FACTOR 1"/>
    <property type="match status" value="1"/>
</dbReference>
<dbReference type="KEGG" id="vg:9887464"/>
<dbReference type="GO" id="GO:0016422">
    <property type="term" value="F:mRNA (2'-O-methyladenosine-N6-)-methyltransferase activity"/>
    <property type="evidence" value="ECO:0007669"/>
    <property type="project" value="InterPro"/>
</dbReference>
<dbReference type="Pfam" id="PF12237">
    <property type="entry name" value="PCIF1_WW"/>
    <property type="match status" value="1"/>
</dbReference>
<dbReference type="GeneID" id="9887464"/>
<dbReference type="RefSeq" id="YP_003969694.1">
    <property type="nucleotide sequence ID" value="NC_014637.1"/>
</dbReference>
<organismHost>
    <name type="scientific">Cafeteria roenbergensis</name>
    <name type="common">Marine flagellate</name>
    <dbReference type="NCBI Taxonomy" id="33653"/>
</organismHost>
<dbReference type="EMBL" id="GU244497">
    <property type="protein sequence ID" value="ADO67095.1"/>
    <property type="molecule type" value="Genomic_DNA"/>
</dbReference>
<sequence length="362" mass="43296">MNENIKYKFKLNSFTQIDFNQDIFGSQLFMLIKKNFIETISEFIPEKIIMRKKNKNRICENLFSHWFFWEAYNTNSYYHPLLLETKFNYISLKNILSDYLNNDNEIIENKINLIITKINLEDKFTNALNLFKTDKNFTCTFKVYKYDKYKKIYINSNLLNDSFIISNQNSTKKLNKLSEKDFVALMYRYYVLSSNNNQLAVNPEKFKIITPDIELFSSGFNNTCLKYCSLFPDIEHKLGSLGRFQDIEIYSGKYQINPPFQTCIIYDVLKKIKIWIDNANVLNNKLEFHLFLPNWLNDKKNLDLKYSKYLVLDLIKDIKGTVKIKNINNTNFNYIDYWSDKIKNHTLPDTLYITINNKKIEY</sequence>
<evidence type="ECO:0000313" key="2">
    <source>
        <dbReference type="EMBL" id="ADO67095.1"/>
    </source>
</evidence>
<dbReference type="GO" id="GO:0099122">
    <property type="term" value="F:RNA polymerase II C-terminal domain binding"/>
    <property type="evidence" value="ECO:0007669"/>
    <property type="project" value="InterPro"/>
</dbReference>
<dbReference type="Proteomes" id="UP000029781">
    <property type="component" value="Segment"/>
</dbReference>
<accession>E3T4I2</accession>
<proteinExistence type="predicted"/>
<name>E3T4I2_CROVB</name>
<feature type="domain" description="PCIF1 WW" evidence="1">
    <location>
        <begin position="166"/>
        <end position="310"/>
    </location>
</feature>
<reference evidence="2 3" key="1">
    <citation type="journal article" date="2010" name="Proc. Natl. Acad. Sci. U.S.A.">
        <title>Giant virus with a remarkable complement of genes infects marine zooplankton.</title>
        <authorList>
            <person name="Fischer M.G."/>
            <person name="Allen M.J."/>
            <person name="Wilson W.H."/>
            <person name="Suttle C.A."/>
        </authorList>
    </citation>
    <scope>NUCLEOTIDE SEQUENCE [LARGE SCALE GENOMIC DNA]</scope>
    <source>
        <strain evidence="2 3">BV-PW1</strain>
    </source>
</reference>
<keyword evidence="3" id="KW-1185">Reference proteome</keyword>
<gene>
    <name evidence="2" type="ORF">crov062</name>
</gene>
<dbReference type="InterPro" id="IPR039881">
    <property type="entry name" value="PCIF1-like"/>
</dbReference>
<evidence type="ECO:0000259" key="1">
    <source>
        <dbReference type="Pfam" id="PF12237"/>
    </source>
</evidence>
<protein>
    <recommendedName>
        <fullName evidence="1">PCIF1 WW domain-containing protein</fullName>
    </recommendedName>
</protein>
<evidence type="ECO:0000313" key="3">
    <source>
        <dbReference type="Proteomes" id="UP000029781"/>
    </source>
</evidence>